<dbReference type="OrthoDB" id="8246703at2"/>
<dbReference type="Proteomes" id="UP000252004">
    <property type="component" value="Chromosome"/>
</dbReference>
<dbReference type="Pfam" id="PF08922">
    <property type="entry name" value="DUF1905"/>
    <property type="match status" value="1"/>
</dbReference>
<proteinExistence type="predicted"/>
<gene>
    <name evidence="1" type="ORF">C0216_11940</name>
</gene>
<keyword evidence="2" id="KW-1185">Reference proteome</keyword>
<dbReference type="InterPro" id="IPR015018">
    <property type="entry name" value="DUF1905"/>
</dbReference>
<organism evidence="1 2">
    <name type="scientific">Streptomyces globosus</name>
    <dbReference type="NCBI Taxonomy" id="68209"/>
    <lineage>
        <taxon>Bacteria</taxon>
        <taxon>Bacillati</taxon>
        <taxon>Actinomycetota</taxon>
        <taxon>Actinomycetes</taxon>
        <taxon>Kitasatosporales</taxon>
        <taxon>Streptomycetaceae</taxon>
        <taxon>Streptomyces</taxon>
    </lineage>
</organism>
<dbReference type="InterPro" id="IPR037079">
    <property type="entry name" value="AF2212/PG0164-like_sf"/>
</dbReference>
<dbReference type="EMBL" id="CP030862">
    <property type="protein sequence ID" value="AXE24071.1"/>
    <property type="molecule type" value="Genomic_DNA"/>
</dbReference>
<evidence type="ECO:0000313" key="2">
    <source>
        <dbReference type="Proteomes" id="UP000252004"/>
    </source>
</evidence>
<dbReference type="Gene3D" id="2.40.30.100">
    <property type="entry name" value="AF2212/PG0164-like"/>
    <property type="match status" value="1"/>
</dbReference>
<dbReference type="AlphaFoldDB" id="A0A344TZK0"/>
<accession>A0A344TZK0</accession>
<dbReference type="KEGG" id="sgz:C0216_11940"/>
<dbReference type="RefSeq" id="WP_114055252.1">
    <property type="nucleotide sequence ID" value="NZ_CP030862.1"/>
</dbReference>
<name>A0A344TZK0_9ACTN</name>
<protein>
    <submittedName>
        <fullName evidence="1">DUF1905 domain-containing protein</fullName>
    </submittedName>
</protein>
<evidence type="ECO:0000313" key="1">
    <source>
        <dbReference type="EMBL" id="AXE24071.1"/>
    </source>
</evidence>
<sequence>MPAAPSNAQAIDKKFSAPVIKENNSGWICVIVPESGDFFGTRKPVKIAGTVDGHEFQATLLPMGDGTHMLPLKAALRKTLKKDQGDSVDVHLNQRLS</sequence>
<reference evidence="1 2" key="1">
    <citation type="submission" date="2018-01" db="EMBL/GenBank/DDBJ databases">
        <title>Draft genome Sequence of streptomyces globosus LZH-48.</title>
        <authorList>
            <person name="Ran K."/>
            <person name="Li Z."/>
            <person name="Wei S."/>
            <person name="Dong R."/>
        </authorList>
    </citation>
    <scope>NUCLEOTIDE SEQUENCE [LARGE SCALE GENOMIC DNA]</scope>
    <source>
        <strain evidence="1 2">LZH-48</strain>
    </source>
</reference>
<dbReference type="SUPFAM" id="SSF141694">
    <property type="entry name" value="AF2212/PG0164-like"/>
    <property type="match status" value="1"/>
</dbReference>